<dbReference type="OrthoDB" id="9814774at2"/>
<dbReference type="Gene3D" id="3.10.129.10">
    <property type="entry name" value="Hotdog Thioesterase"/>
    <property type="match status" value="1"/>
</dbReference>
<sequence>MKPSTFKRKINWYPPYLGTGIRVIRVASDFRTIDVEMRLRWYNRNTIGTHFGGNLSTMIDPFYMLILMNILGRDYVVWDQSVTIDFLKPGRGRVKAHFHIPQSRVDEITAATTDGSKYRPTFEVNIIDEDNEIVARAKKTLYIRRKQRDPQQQNTLKEEALS</sequence>
<accession>A0A4V6CTR8</accession>
<dbReference type="Pfam" id="PF14539">
    <property type="entry name" value="DUF4442"/>
    <property type="match status" value="1"/>
</dbReference>
<dbReference type="RefSeq" id="WP_137434098.1">
    <property type="nucleotide sequence ID" value="NZ_JANRHC010000004.1"/>
</dbReference>
<proteinExistence type="predicted"/>
<reference evidence="1 2" key="1">
    <citation type="submission" date="2019-05" db="EMBL/GenBank/DDBJ databases">
        <title>Marinobacter panjinensis sp. nov., a moderately halophilic bacterium isolated from sea tidal flat environment.</title>
        <authorList>
            <person name="Yang W."/>
            <person name="An M."/>
            <person name="He W."/>
            <person name="Luo X."/>
            <person name="Zhu L."/>
            <person name="Chen G."/>
            <person name="Zhang Y."/>
            <person name="Wang Y."/>
        </authorList>
    </citation>
    <scope>NUCLEOTIDE SEQUENCE [LARGE SCALE GENOMIC DNA]</scope>
    <source>
        <strain evidence="1 2">PJ-16</strain>
    </source>
</reference>
<comment type="caution">
    <text evidence="1">The sequence shown here is derived from an EMBL/GenBank/DDBJ whole genome shotgun (WGS) entry which is preliminary data.</text>
</comment>
<dbReference type="Proteomes" id="UP000308488">
    <property type="component" value="Unassembled WGS sequence"/>
</dbReference>
<dbReference type="SUPFAM" id="SSF54637">
    <property type="entry name" value="Thioesterase/thiol ester dehydrase-isomerase"/>
    <property type="match status" value="1"/>
</dbReference>
<evidence type="ECO:0000313" key="2">
    <source>
        <dbReference type="Proteomes" id="UP000308488"/>
    </source>
</evidence>
<protein>
    <submittedName>
        <fullName evidence="1">DUF4442 domain-containing protein</fullName>
    </submittedName>
</protein>
<keyword evidence="2" id="KW-1185">Reference proteome</keyword>
<dbReference type="EMBL" id="SZYH01000001">
    <property type="protein sequence ID" value="TKV66675.1"/>
    <property type="molecule type" value="Genomic_DNA"/>
</dbReference>
<organism evidence="1 2">
    <name type="scientific">Marinobacter panjinensis</name>
    <dbReference type="NCBI Taxonomy" id="2576384"/>
    <lineage>
        <taxon>Bacteria</taxon>
        <taxon>Pseudomonadati</taxon>
        <taxon>Pseudomonadota</taxon>
        <taxon>Gammaproteobacteria</taxon>
        <taxon>Pseudomonadales</taxon>
        <taxon>Marinobacteraceae</taxon>
        <taxon>Marinobacter</taxon>
    </lineage>
</organism>
<dbReference type="InterPro" id="IPR029069">
    <property type="entry name" value="HotDog_dom_sf"/>
</dbReference>
<name>A0A4V6CTR8_9GAMM</name>
<dbReference type="AlphaFoldDB" id="A0A4V6CTR8"/>
<gene>
    <name evidence="1" type="ORF">FDP08_00505</name>
</gene>
<dbReference type="InterPro" id="IPR027961">
    <property type="entry name" value="DUF4442"/>
</dbReference>
<evidence type="ECO:0000313" key="1">
    <source>
        <dbReference type="EMBL" id="TKV66675.1"/>
    </source>
</evidence>